<dbReference type="GeneID" id="85443877"/>
<dbReference type="EMBL" id="JAHLJV010000001">
    <property type="protein sequence ID" value="KAK1600536.1"/>
    <property type="molecule type" value="Genomic_DNA"/>
</dbReference>
<evidence type="ECO:0000313" key="2">
    <source>
        <dbReference type="EMBL" id="KAK1600536.1"/>
    </source>
</evidence>
<keyword evidence="1" id="KW-0472">Membrane</keyword>
<feature type="transmembrane region" description="Helical" evidence="1">
    <location>
        <begin position="96"/>
        <end position="117"/>
    </location>
</feature>
<protein>
    <submittedName>
        <fullName evidence="2">Uncharacterized protein</fullName>
    </submittedName>
</protein>
<accession>A0AAD8QEK1</accession>
<feature type="transmembrane region" description="Helical" evidence="1">
    <location>
        <begin position="15"/>
        <end position="48"/>
    </location>
</feature>
<keyword evidence="1" id="KW-0812">Transmembrane</keyword>
<sequence length="174" mass="19479">MGQYLFETTDPVVELVWNIAIACFVFRMALSYFFLAFTTSVLFLWAIYKYQQQQQHGLTATQTELVLVSLQTVVSAVSARHAVVAHGLPRVPWFRLAVGGLAAAFLAGAEAFLWLALYGEGYGGHVWEVQMEDPTMGPRADVFRPFSNSELALSLGRDCEEKVDKAWKRSTRLP</sequence>
<dbReference type="RefSeq" id="XP_060421032.1">
    <property type="nucleotide sequence ID" value="XM_060559637.1"/>
</dbReference>
<name>A0AAD8QEK1_9PEZI</name>
<keyword evidence="1" id="KW-1133">Transmembrane helix</keyword>
<organism evidence="2 3">
    <name type="scientific">Colletotrichum navitas</name>
    <dbReference type="NCBI Taxonomy" id="681940"/>
    <lineage>
        <taxon>Eukaryota</taxon>
        <taxon>Fungi</taxon>
        <taxon>Dikarya</taxon>
        <taxon>Ascomycota</taxon>
        <taxon>Pezizomycotina</taxon>
        <taxon>Sordariomycetes</taxon>
        <taxon>Hypocreomycetidae</taxon>
        <taxon>Glomerellales</taxon>
        <taxon>Glomerellaceae</taxon>
        <taxon>Colletotrichum</taxon>
        <taxon>Colletotrichum graminicola species complex</taxon>
    </lineage>
</organism>
<reference evidence="2" key="1">
    <citation type="submission" date="2021-06" db="EMBL/GenBank/DDBJ databases">
        <title>Comparative genomics, transcriptomics and evolutionary studies reveal genomic signatures of adaptation to plant cell wall in hemibiotrophic fungi.</title>
        <authorList>
            <consortium name="DOE Joint Genome Institute"/>
            <person name="Baroncelli R."/>
            <person name="Diaz J.F."/>
            <person name="Benocci T."/>
            <person name="Peng M."/>
            <person name="Battaglia E."/>
            <person name="Haridas S."/>
            <person name="Andreopoulos W."/>
            <person name="Labutti K."/>
            <person name="Pangilinan J."/>
            <person name="Floch G.L."/>
            <person name="Makela M.R."/>
            <person name="Henrissat B."/>
            <person name="Grigoriev I.V."/>
            <person name="Crouch J.A."/>
            <person name="De Vries R.P."/>
            <person name="Sukno S.A."/>
            <person name="Thon M.R."/>
        </authorList>
    </citation>
    <scope>NUCLEOTIDE SEQUENCE</scope>
    <source>
        <strain evidence="2">CBS 125086</strain>
    </source>
</reference>
<comment type="caution">
    <text evidence="2">The sequence shown here is derived from an EMBL/GenBank/DDBJ whole genome shotgun (WGS) entry which is preliminary data.</text>
</comment>
<dbReference type="AlphaFoldDB" id="A0AAD8QEK1"/>
<keyword evidence="3" id="KW-1185">Reference proteome</keyword>
<proteinExistence type="predicted"/>
<dbReference type="Proteomes" id="UP001230504">
    <property type="component" value="Unassembled WGS sequence"/>
</dbReference>
<evidence type="ECO:0000256" key="1">
    <source>
        <dbReference type="SAM" id="Phobius"/>
    </source>
</evidence>
<gene>
    <name evidence="2" type="ORF">LY79DRAFT_574824</name>
</gene>
<evidence type="ECO:0000313" key="3">
    <source>
        <dbReference type="Proteomes" id="UP001230504"/>
    </source>
</evidence>